<accession>A0ABV1MZD8</accession>
<sequence length="144" mass="16112">MIKNGKKANSKALTVILMLLVIMFFVVPSSNAFFVNKMMIDDNNSERIKVTASDLVIPTRDSIISDGYPINEDGQTYGPNMENLMLVEPELMLAEGENGVLGYIYQPDGISSPNKVDEYNKSLKKSTPLYLHDGKTIIGTFYFY</sequence>
<proteinExistence type="predicted"/>
<name>A0ABV1MZD8_9BACI</name>
<comment type="caution">
    <text evidence="1">The sequence shown here is derived from an EMBL/GenBank/DDBJ whole genome shotgun (WGS) entry which is preliminary data.</text>
</comment>
<organism evidence="1 2">
    <name type="scientific">Lysinibacillus zambalensis</name>
    <dbReference type="NCBI Taxonomy" id="3160866"/>
    <lineage>
        <taxon>Bacteria</taxon>
        <taxon>Bacillati</taxon>
        <taxon>Bacillota</taxon>
        <taxon>Bacilli</taxon>
        <taxon>Bacillales</taxon>
        <taxon>Bacillaceae</taxon>
        <taxon>Lysinibacillus</taxon>
    </lineage>
</organism>
<protein>
    <submittedName>
        <fullName evidence="1">Uncharacterized protein</fullName>
    </submittedName>
</protein>
<gene>
    <name evidence="1" type="ORF">ABNX05_25020</name>
</gene>
<dbReference type="EMBL" id="JBEGDG010000037">
    <property type="protein sequence ID" value="MEQ6357868.1"/>
    <property type="molecule type" value="Genomic_DNA"/>
</dbReference>
<keyword evidence="2" id="KW-1185">Reference proteome</keyword>
<evidence type="ECO:0000313" key="2">
    <source>
        <dbReference type="Proteomes" id="UP001478862"/>
    </source>
</evidence>
<evidence type="ECO:0000313" key="1">
    <source>
        <dbReference type="EMBL" id="MEQ6357868.1"/>
    </source>
</evidence>
<dbReference type="Proteomes" id="UP001478862">
    <property type="component" value="Unassembled WGS sequence"/>
</dbReference>
<dbReference type="RefSeq" id="WP_349662166.1">
    <property type="nucleotide sequence ID" value="NZ_JBEGDG010000037.1"/>
</dbReference>
<reference evidence="1 2" key="1">
    <citation type="submission" date="2024-06" db="EMBL/GenBank/DDBJ databases">
        <title>Lysinibacillus zambalefons sp. nov., a Novel Firmicute Isolated from the Poon Bato Zambales Hyperalkaline Spring.</title>
        <authorList>
            <person name="Aja J.A."/>
            <person name="Lazaro J.E.H."/>
            <person name="Llorin L.D."/>
            <person name="Lim K.R."/>
            <person name="Teodosio J."/>
            <person name="Dalisay D.S."/>
        </authorList>
    </citation>
    <scope>NUCLEOTIDE SEQUENCE [LARGE SCALE GENOMIC DNA]</scope>
    <source>
        <strain evidence="1 2">M3</strain>
    </source>
</reference>